<evidence type="ECO:0000313" key="3">
    <source>
        <dbReference type="Proteomes" id="UP000813824"/>
    </source>
</evidence>
<protein>
    <submittedName>
        <fullName evidence="2">Uncharacterized protein</fullName>
    </submittedName>
</protein>
<gene>
    <name evidence="2" type="ORF">BXZ70DRAFT_713515</name>
</gene>
<feature type="compositionally biased region" description="Low complexity" evidence="1">
    <location>
        <begin position="154"/>
        <end position="174"/>
    </location>
</feature>
<keyword evidence="3" id="KW-1185">Reference proteome</keyword>
<feature type="compositionally biased region" description="Low complexity" evidence="1">
    <location>
        <begin position="1"/>
        <end position="19"/>
    </location>
</feature>
<evidence type="ECO:0000256" key="1">
    <source>
        <dbReference type="SAM" id="MobiDB-lite"/>
    </source>
</evidence>
<dbReference type="OrthoDB" id="2989954at2759"/>
<dbReference type="AlphaFoldDB" id="A0A8K0UTN3"/>
<dbReference type="EMBL" id="JAEVFJ010000007">
    <property type="protein sequence ID" value="KAH8103259.1"/>
    <property type="molecule type" value="Genomic_DNA"/>
</dbReference>
<feature type="compositionally biased region" description="Acidic residues" evidence="1">
    <location>
        <begin position="41"/>
        <end position="56"/>
    </location>
</feature>
<reference evidence="2" key="1">
    <citation type="journal article" date="2021" name="New Phytol.">
        <title>Evolutionary innovations through gain and loss of genes in the ectomycorrhizal Boletales.</title>
        <authorList>
            <person name="Wu G."/>
            <person name="Miyauchi S."/>
            <person name="Morin E."/>
            <person name="Kuo A."/>
            <person name="Drula E."/>
            <person name="Varga T."/>
            <person name="Kohler A."/>
            <person name="Feng B."/>
            <person name="Cao Y."/>
            <person name="Lipzen A."/>
            <person name="Daum C."/>
            <person name="Hundley H."/>
            <person name="Pangilinan J."/>
            <person name="Johnson J."/>
            <person name="Barry K."/>
            <person name="LaButti K."/>
            <person name="Ng V."/>
            <person name="Ahrendt S."/>
            <person name="Min B."/>
            <person name="Choi I.G."/>
            <person name="Park H."/>
            <person name="Plett J.M."/>
            <person name="Magnuson J."/>
            <person name="Spatafora J.W."/>
            <person name="Nagy L.G."/>
            <person name="Henrissat B."/>
            <person name="Grigoriev I.V."/>
            <person name="Yang Z.L."/>
            <person name="Xu J."/>
            <person name="Martin F.M."/>
        </authorList>
    </citation>
    <scope>NUCLEOTIDE SEQUENCE</scope>
    <source>
        <strain evidence="2">KKN 215</strain>
    </source>
</reference>
<accession>A0A8K0UTN3</accession>
<feature type="region of interest" description="Disordered" evidence="1">
    <location>
        <begin position="1"/>
        <end position="222"/>
    </location>
</feature>
<comment type="caution">
    <text evidence="2">The sequence shown here is derived from an EMBL/GenBank/DDBJ whole genome shotgun (WGS) entry which is preliminary data.</text>
</comment>
<proteinExistence type="predicted"/>
<dbReference type="Proteomes" id="UP000813824">
    <property type="component" value="Unassembled WGS sequence"/>
</dbReference>
<name>A0A8K0UTN3_9AGAR</name>
<feature type="compositionally biased region" description="Polar residues" evidence="1">
    <location>
        <begin position="65"/>
        <end position="80"/>
    </location>
</feature>
<organism evidence="2 3">
    <name type="scientific">Cristinia sonorae</name>
    <dbReference type="NCBI Taxonomy" id="1940300"/>
    <lineage>
        <taxon>Eukaryota</taxon>
        <taxon>Fungi</taxon>
        <taxon>Dikarya</taxon>
        <taxon>Basidiomycota</taxon>
        <taxon>Agaricomycotina</taxon>
        <taxon>Agaricomycetes</taxon>
        <taxon>Agaricomycetidae</taxon>
        <taxon>Agaricales</taxon>
        <taxon>Pleurotineae</taxon>
        <taxon>Stephanosporaceae</taxon>
        <taxon>Cristinia</taxon>
    </lineage>
</organism>
<sequence>MPRPSTSSRPVTSSGRPTTARPDTADTYFDSHHPQYTQSQEYDDIYEEDEESDAEDVFAFARPPTGTSANMQTSLYSNNIAPDGSIPSPSVAYPPRTFDPLKTHDTHNPVAGPSGFHSRHAYPYPQSPAVESPPSTSSQPDDDPYRLRRVAPPASSRGSGATSRRSAISSAISSREVHVSLPPTREVIDEELAVEGKDGLKPRPPSSSTTFPTLDSRDGSIK</sequence>
<evidence type="ECO:0000313" key="2">
    <source>
        <dbReference type="EMBL" id="KAH8103259.1"/>
    </source>
</evidence>